<dbReference type="OrthoDB" id="441812at2759"/>
<comment type="caution">
    <text evidence="5">The sequence shown here is derived from an EMBL/GenBank/DDBJ whole genome shotgun (WGS) entry which is preliminary data.</text>
</comment>
<dbReference type="InterPro" id="IPR015353">
    <property type="entry name" value="Rubisco_LSMT_subst-bd"/>
</dbReference>
<dbReference type="InterPro" id="IPR001214">
    <property type="entry name" value="SET_dom"/>
</dbReference>
<dbReference type="GO" id="GO:0016279">
    <property type="term" value="F:protein-lysine N-methyltransferase activity"/>
    <property type="evidence" value="ECO:0007669"/>
    <property type="project" value="TreeGrafter"/>
</dbReference>
<dbReference type="InterPro" id="IPR036464">
    <property type="entry name" value="Rubisco_LSMT_subst-bd_sf"/>
</dbReference>
<evidence type="ECO:0000259" key="4">
    <source>
        <dbReference type="PROSITE" id="PS50280"/>
    </source>
</evidence>
<dbReference type="CDD" id="cd10527">
    <property type="entry name" value="SET_LSMT"/>
    <property type="match status" value="1"/>
</dbReference>
<dbReference type="InterPro" id="IPR046341">
    <property type="entry name" value="SET_dom_sf"/>
</dbReference>
<evidence type="ECO:0000313" key="6">
    <source>
        <dbReference type="Proteomes" id="UP001153076"/>
    </source>
</evidence>
<evidence type="ECO:0000256" key="3">
    <source>
        <dbReference type="ARBA" id="ARBA00022691"/>
    </source>
</evidence>
<keyword evidence="1" id="KW-0489">Methyltransferase</keyword>
<dbReference type="SUPFAM" id="SSF81822">
    <property type="entry name" value="RuBisCo LSMT C-terminal, substrate-binding domain"/>
    <property type="match status" value="1"/>
</dbReference>
<proteinExistence type="predicted"/>
<name>A0A9Q1QL89_9CARY</name>
<dbReference type="EMBL" id="JAKOGI010000104">
    <property type="protein sequence ID" value="KAJ8444180.1"/>
    <property type="molecule type" value="Genomic_DNA"/>
</dbReference>
<protein>
    <recommendedName>
        <fullName evidence="4">SET domain-containing protein</fullName>
    </recommendedName>
</protein>
<accession>A0A9Q1QL89</accession>
<reference evidence="5" key="1">
    <citation type="submission" date="2022-04" db="EMBL/GenBank/DDBJ databases">
        <title>Carnegiea gigantea Genome sequencing and assembly v2.</title>
        <authorList>
            <person name="Copetti D."/>
            <person name="Sanderson M.J."/>
            <person name="Burquez A."/>
            <person name="Wojciechowski M.F."/>
        </authorList>
    </citation>
    <scope>NUCLEOTIDE SEQUENCE</scope>
    <source>
        <strain evidence="5">SGP5-SGP5p</strain>
        <tissue evidence="5">Aerial part</tissue>
    </source>
</reference>
<organism evidence="5 6">
    <name type="scientific">Carnegiea gigantea</name>
    <dbReference type="NCBI Taxonomy" id="171969"/>
    <lineage>
        <taxon>Eukaryota</taxon>
        <taxon>Viridiplantae</taxon>
        <taxon>Streptophyta</taxon>
        <taxon>Embryophyta</taxon>
        <taxon>Tracheophyta</taxon>
        <taxon>Spermatophyta</taxon>
        <taxon>Magnoliopsida</taxon>
        <taxon>eudicotyledons</taxon>
        <taxon>Gunneridae</taxon>
        <taxon>Pentapetalae</taxon>
        <taxon>Caryophyllales</taxon>
        <taxon>Cactineae</taxon>
        <taxon>Cactaceae</taxon>
        <taxon>Cactoideae</taxon>
        <taxon>Echinocereeae</taxon>
        <taxon>Carnegiea</taxon>
    </lineage>
</organism>
<dbReference type="SUPFAM" id="SSF82199">
    <property type="entry name" value="SET domain"/>
    <property type="match status" value="1"/>
</dbReference>
<evidence type="ECO:0000256" key="1">
    <source>
        <dbReference type="ARBA" id="ARBA00022603"/>
    </source>
</evidence>
<keyword evidence="6" id="KW-1185">Reference proteome</keyword>
<evidence type="ECO:0000313" key="5">
    <source>
        <dbReference type="EMBL" id="KAJ8444180.1"/>
    </source>
</evidence>
<dbReference type="GO" id="GO:0032259">
    <property type="term" value="P:methylation"/>
    <property type="evidence" value="ECO:0007669"/>
    <property type="project" value="UniProtKB-KW"/>
</dbReference>
<dbReference type="Pfam" id="PF09273">
    <property type="entry name" value="Rubis-subs-bind"/>
    <property type="match status" value="1"/>
</dbReference>
<dbReference type="PROSITE" id="PS50280">
    <property type="entry name" value="SET"/>
    <property type="match status" value="1"/>
</dbReference>
<dbReference type="Gene3D" id="3.90.1420.10">
    <property type="entry name" value="Rubisco LSMT, substrate-binding domain"/>
    <property type="match status" value="1"/>
</dbReference>
<dbReference type="Proteomes" id="UP001153076">
    <property type="component" value="Unassembled WGS sequence"/>
</dbReference>
<feature type="domain" description="SET" evidence="4">
    <location>
        <begin position="44"/>
        <end position="323"/>
    </location>
</feature>
<dbReference type="AlphaFoldDB" id="A0A9Q1QL89"/>
<gene>
    <name evidence="5" type="ORF">Cgig2_031000</name>
</gene>
<dbReference type="FunFam" id="3.90.1410.10:FF:000012">
    <property type="entry name" value="Protein SET DOMAIN GROUP 40"/>
    <property type="match status" value="1"/>
</dbReference>
<dbReference type="PANTHER" id="PTHR13271">
    <property type="entry name" value="UNCHARACTERIZED PUTATIVE METHYLTRANSFERASE"/>
    <property type="match status" value="1"/>
</dbReference>
<dbReference type="InterPro" id="IPR050600">
    <property type="entry name" value="SETD3_SETD6_MTase"/>
</dbReference>
<evidence type="ECO:0000256" key="2">
    <source>
        <dbReference type="ARBA" id="ARBA00022679"/>
    </source>
</evidence>
<sequence length="528" mass="59079">MEKQEASLESFLKWAAEHGVSDSPPSSSSSLSSSSSSSSSCLGHSLSISHFPQAGGRGLAAVRDLRKGEMILRVPKSMLMTRDSVMEKDQTIAHALKLYPSLSSTQVLAVCLLAELNKGRRSVWYPYLMELPRSYDTLTTFGPFETKALQVDDAVWLTERVVVKAELEWREAIPLMKQLDLKPQFMNFKAWLWASATVRTLLSIVISAQRIPHPLLKISSRTLHVPWDDAGCLCPVGDLFNYAAPGEEIAAFEDSKRCVNGSLLEVESFQNGDGIENPSLDAEEYDSSSGRLTDGGYEDDVQAYCFYAKRNYGKNEQVLLSYGTYTNLELLEHYGFLLDWNPNEKVFMPLELDMFACHSWPADSLYIHQGGWPSFSLLSALRLWATSPNQRKSVGHLAFSGSQLSPENEKTVMKWIISRCNAILESLPSTIEDDRSILCTIDEAQQLEALEKPSNLPSAAAMEFAEFIESMGLGNGRKNGMLPSSTKVERAMGKWRLAVQWRLNYKKTLFDCISFCLRTIDSVETLQR</sequence>
<dbReference type="Gene3D" id="3.90.1410.10">
    <property type="entry name" value="set domain protein methyltransferase, domain 1"/>
    <property type="match status" value="1"/>
</dbReference>
<keyword evidence="3" id="KW-0949">S-adenosyl-L-methionine</keyword>
<keyword evidence="2" id="KW-0808">Transferase</keyword>
<dbReference type="PANTHER" id="PTHR13271:SF91">
    <property type="entry name" value="PROTEIN SET DOMAIN GROUP 40"/>
    <property type="match status" value="1"/>
</dbReference>